<organism evidence="3">
    <name type="scientific">Bradyrhizobium septentrionale</name>
    <dbReference type="NCBI Taxonomy" id="1404411"/>
    <lineage>
        <taxon>Bacteria</taxon>
        <taxon>Pseudomonadati</taxon>
        <taxon>Pseudomonadota</taxon>
        <taxon>Alphaproteobacteria</taxon>
        <taxon>Hyphomicrobiales</taxon>
        <taxon>Nitrobacteraceae</taxon>
        <taxon>Bradyrhizobium</taxon>
    </lineage>
</organism>
<reference evidence="4" key="3">
    <citation type="submission" date="2024-03" db="EMBL/GenBank/DDBJ databases">
        <authorList>
            <person name="Bromfield E.S.P."/>
            <person name="Cloutier S."/>
        </authorList>
    </citation>
    <scope>NUCLEOTIDE SEQUENCE</scope>
    <source>
        <strain evidence="4">5S5</strain>
    </source>
</reference>
<dbReference type="RefSeq" id="WP_166213690.1">
    <property type="nucleotide sequence ID" value="NZ_CP088285.1"/>
</dbReference>
<dbReference type="InterPro" id="IPR057326">
    <property type="entry name" value="KR_dom"/>
</dbReference>
<proteinExistence type="predicted"/>
<feature type="domain" description="Ketoreductase" evidence="2">
    <location>
        <begin position="15"/>
        <end position="155"/>
    </location>
</feature>
<dbReference type="PROSITE" id="PS00061">
    <property type="entry name" value="ADH_SHORT"/>
    <property type="match status" value="1"/>
</dbReference>
<dbReference type="SMART" id="SM00822">
    <property type="entry name" value="PKS_KR"/>
    <property type="match status" value="1"/>
</dbReference>
<dbReference type="CDD" id="cd05327">
    <property type="entry name" value="retinol-DH_like_SDR_c_like"/>
    <property type="match status" value="1"/>
</dbReference>
<dbReference type="EMBL" id="JAAOLE020000001">
    <property type="protein sequence ID" value="NVI49341.1"/>
    <property type="molecule type" value="Genomic_DNA"/>
</dbReference>
<protein>
    <submittedName>
        <fullName evidence="3">SDR family oxidoreductase</fullName>
    </submittedName>
</protein>
<evidence type="ECO:0000313" key="3">
    <source>
        <dbReference type="EMBL" id="NVI49341.1"/>
    </source>
</evidence>
<dbReference type="NCBIfam" id="NF004513">
    <property type="entry name" value="PRK05854.1"/>
    <property type="match status" value="1"/>
</dbReference>
<reference evidence="3" key="1">
    <citation type="submission" date="2020-06" db="EMBL/GenBank/DDBJ databases">
        <title>Whole Genome Sequence of Bradyrhizobium sp. Strain 1S1.</title>
        <authorList>
            <person name="Bromfield E.S.P."/>
            <person name="Cloutier S."/>
        </authorList>
    </citation>
    <scope>NUCLEOTIDE SEQUENCE [LARGE SCALE GENOMIC DNA]</scope>
    <source>
        <strain evidence="3">1S1</strain>
    </source>
</reference>
<dbReference type="PANTHER" id="PTHR43157:SF31">
    <property type="entry name" value="PHOSPHATIDYLINOSITOL-GLYCAN BIOSYNTHESIS CLASS F PROTEIN"/>
    <property type="match status" value="1"/>
</dbReference>
<dbReference type="PANTHER" id="PTHR43157">
    <property type="entry name" value="PHOSPHATIDYLINOSITOL-GLYCAN BIOSYNTHESIS CLASS F PROTEIN-RELATED"/>
    <property type="match status" value="1"/>
</dbReference>
<gene>
    <name evidence="3" type="ORF">HAP48_042205</name>
    <name evidence="4" type="ORF">WDK88_03840</name>
</gene>
<dbReference type="NCBIfam" id="NF004846">
    <property type="entry name" value="PRK06197.1"/>
    <property type="match status" value="1"/>
</dbReference>
<dbReference type="Gene3D" id="3.40.50.720">
    <property type="entry name" value="NAD(P)-binding Rossmann-like Domain"/>
    <property type="match status" value="1"/>
</dbReference>
<dbReference type="AlphaFoldDB" id="A0A973W813"/>
<reference evidence="4" key="2">
    <citation type="journal article" date="2021" name="Int. J. Syst. Evol. Microbiol.">
        <title>Bradyrhizobium septentrionale sp. nov. (sv. septentrionale) and Bradyrhizobium quebecense sp. nov. (sv. septentrionale) associated with legumes native to Canada possess rearranged symbiosis genes and numerous insertion sequences.</title>
        <authorList>
            <person name="Bromfield E.S.P."/>
            <person name="Cloutier S."/>
        </authorList>
    </citation>
    <scope>NUCLEOTIDE SEQUENCE</scope>
    <source>
        <strain evidence="4">5S5</strain>
    </source>
</reference>
<dbReference type="EMBL" id="CP147711">
    <property type="protein sequence ID" value="WXC80787.1"/>
    <property type="molecule type" value="Genomic_DNA"/>
</dbReference>
<dbReference type="SUPFAM" id="SSF51735">
    <property type="entry name" value="NAD(P)-binding Rossmann-fold domains"/>
    <property type="match status" value="1"/>
</dbReference>
<dbReference type="Pfam" id="PF00106">
    <property type="entry name" value="adh_short"/>
    <property type="match status" value="1"/>
</dbReference>
<dbReference type="Proteomes" id="UP001432046">
    <property type="component" value="Chromosome"/>
</dbReference>
<dbReference type="InterPro" id="IPR002347">
    <property type="entry name" value="SDR_fam"/>
</dbReference>
<dbReference type="PRINTS" id="PR00081">
    <property type="entry name" value="GDHRDH"/>
</dbReference>
<accession>A0A973W813</accession>
<evidence type="ECO:0000313" key="5">
    <source>
        <dbReference type="Proteomes" id="UP001432046"/>
    </source>
</evidence>
<keyword evidence="1" id="KW-0560">Oxidoreductase</keyword>
<dbReference type="GO" id="GO:0016491">
    <property type="term" value="F:oxidoreductase activity"/>
    <property type="evidence" value="ECO:0007669"/>
    <property type="project" value="UniProtKB-KW"/>
</dbReference>
<keyword evidence="5" id="KW-1185">Reference proteome</keyword>
<evidence type="ECO:0000313" key="4">
    <source>
        <dbReference type="EMBL" id="WXC80787.1"/>
    </source>
</evidence>
<dbReference type="FunFam" id="3.40.50.720:FF:000399">
    <property type="entry name" value="Probable oxidoreductase"/>
    <property type="match status" value="1"/>
</dbReference>
<evidence type="ECO:0000256" key="1">
    <source>
        <dbReference type="ARBA" id="ARBA00023002"/>
    </source>
</evidence>
<name>A0A973W813_9BRAD</name>
<evidence type="ECO:0000259" key="2">
    <source>
        <dbReference type="SMART" id="SM00822"/>
    </source>
</evidence>
<dbReference type="InterPro" id="IPR036291">
    <property type="entry name" value="NAD(P)-bd_dom_sf"/>
</dbReference>
<dbReference type="InterPro" id="IPR020904">
    <property type="entry name" value="Sc_DH/Rdtase_CS"/>
</dbReference>
<sequence length="312" mass="33396">MTGWSTADIPRQRGRTAVITGATGGLGYETALALARAGANVVLTGRNGAKGQDALARIRAQLPDAAVIYETLDLASLASVADFAARFAASHDALDLLINNAAVMALPKRQVTSDGFEMQFGTNYLGHYALTAHLLPQLCRGQNTRVVNLSSLAHRTGAINFADLQSQRAYVPWRAYCQSKLAMLMFALELQRRSARNGWGIMSNAAHPGYARTELIPNGPGTDSLSWRLGRYLQPFMSHSAAAGALPTLFAATSPAAEPGGYYGPDWFYELKGPPVPARIMPQARDTVVAEQLWDVSAMLTGVSFDQIATAA</sequence>